<organism evidence="1 2">
    <name type="scientific">Bombella apis</name>
    <dbReference type="NCBI Taxonomy" id="1785988"/>
    <lineage>
        <taxon>Bacteria</taxon>
        <taxon>Pseudomonadati</taxon>
        <taxon>Pseudomonadota</taxon>
        <taxon>Alphaproteobacteria</taxon>
        <taxon>Acetobacterales</taxon>
        <taxon>Acetobacteraceae</taxon>
        <taxon>Bombella</taxon>
    </lineage>
</organism>
<evidence type="ECO:0000313" key="2">
    <source>
        <dbReference type="Proteomes" id="UP000599085"/>
    </source>
</evidence>
<proteinExistence type="predicted"/>
<accession>A0ABR9MPI0</accession>
<keyword evidence="2" id="KW-1185">Reference proteome</keyword>
<name>A0ABR9MPI0_9PROT</name>
<protein>
    <submittedName>
        <fullName evidence="1">Purine nucleoside permease</fullName>
    </submittedName>
</protein>
<dbReference type="InterPro" id="IPR009486">
    <property type="entry name" value="Pur_nuclsid_perm"/>
</dbReference>
<gene>
    <name evidence="1" type="ORF">IGM82_05065</name>
</gene>
<dbReference type="PIRSF" id="PIRSF013171">
    <property type="entry name" value="Pur_nuclsid_perm"/>
    <property type="match status" value="1"/>
</dbReference>
<comment type="caution">
    <text evidence="1">The sequence shown here is derived from an EMBL/GenBank/DDBJ whole genome shotgun (WGS) entry which is preliminary data.</text>
</comment>
<evidence type="ECO:0000313" key="1">
    <source>
        <dbReference type="EMBL" id="MBE1723774.1"/>
    </source>
</evidence>
<dbReference type="PANTHER" id="PTHR38643:SF1">
    <property type="entry name" value="PURINE NUCLEOSIDE PERMEASE C285.05-RELATED"/>
    <property type="match status" value="1"/>
</dbReference>
<sequence length="363" mass="39462">MRQAVKTGWMYGLGLLVGLVAAGAGSARPAQAVPLEVHVVVVTTFELGQDSGDMPGEFQHWVEQYPLEQTLPAPGTEHGVLRYNAQDHVLGLVSGEGPGHMAAAITALALDPRFDLRRAYFVLAGIAGVNPNKGSIGSAAWALHVVNGGAAHLIDSREIPSDWPDGFTPLQGHVPDEQPRPPLHSIAGDMAYTLRPSLVRWAYERTRHIALPDNEKLQAHRRAYQGFPEALKPPHVMMGDTISGETYWLGALMNRWAERWVAYWTDHQGEMVTTAEEDIGLCQALALQARAGRVDDRRLLILRTTSNFDMPPNGVAPATMLANAAHEENLPGLYASTSAAYQVASPIVRELATHWGSYEGQVP</sequence>
<dbReference type="PANTHER" id="PTHR38643">
    <property type="entry name" value="PURINE NUCLEOSIDE PERMEASE C285.05-RELATED"/>
    <property type="match status" value="1"/>
</dbReference>
<reference evidence="1 2" key="1">
    <citation type="submission" date="2020-09" db="EMBL/GenBank/DDBJ databases">
        <title>Bombella mellium and Bombella favum sp. nov., two novel species isolated from honey of Apis mellifera.</title>
        <authorList>
            <person name="Hilgarth M."/>
            <person name="Redwitz J."/>
            <person name="Ehrmann M.A."/>
            <person name="Vogel R.F."/>
            <person name="Jakob F."/>
        </authorList>
    </citation>
    <scope>NUCLEOTIDE SEQUENCE [LARGE SCALE GENOMIC DNA]</scope>
    <source>
        <strain evidence="1 2">MRM1</strain>
    </source>
</reference>
<dbReference type="RefSeq" id="WP_192848427.1">
    <property type="nucleotide sequence ID" value="NZ_JADAQV010000002.1"/>
</dbReference>
<dbReference type="EMBL" id="JADAQV010000002">
    <property type="protein sequence ID" value="MBE1723774.1"/>
    <property type="molecule type" value="Genomic_DNA"/>
</dbReference>
<dbReference type="Proteomes" id="UP000599085">
    <property type="component" value="Unassembled WGS sequence"/>
</dbReference>
<dbReference type="Pfam" id="PF06516">
    <property type="entry name" value="NUP"/>
    <property type="match status" value="1"/>
</dbReference>